<accession>T0ZYL3</accession>
<evidence type="ECO:0000313" key="5">
    <source>
        <dbReference type="EMBL" id="EQD33809.1"/>
    </source>
</evidence>
<evidence type="ECO:0000256" key="2">
    <source>
        <dbReference type="ARBA" id="ARBA00023136"/>
    </source>
</evidence>
<dbReference type="AlphaFoldDB" id="T0ZYL3"/>
<evidence type="ECO:0000256" key="1">
    <source>
        <dbReference type="ARBA" id="ARBA00004442"/>
    </source>
</evidence>
<dbReference type="GO" id="GO:0009279">
    <property type="term" value="C:cell outer membrane"/>
    <property type="evidence" value="ECO:0007669"/>
    <property type="project" value="UniProtKB-SubCell"/>
</dbReference>
<name>T0ZYL3_9ZZZZ</name>
<organism evidence="5">
    <name type="scientific">mine drainage metagenome</name>
    <dbReference type="NCBI Taxonomy" id="410659"/>
    <lineage>
        <taxon>unclassified sequences</taxon>
        <taxon>metagenomes</taxon>
        <taxon>ecological metagenomes</taxon>
    </lineage>
</organism>
<feature type="non-terminal residue" evidence="5">
    <location>
        <position position="1"/>
    </location>
</feature>
<keyword evidence="3" id="KW-0998">Cell outer membrane</keyword>
<sequence>AQALTSERQVALYLEDHWHVNRHLHLDLGVRYGYDSVPSWQNFVTPQAIVDGIYGPYAPGATETYAQALALGGINIGNYISNGHNRAAQSGLWQPRLGFSYDIEGNGRYVIFGGYAKAYSQNIFDLLSLEQTKAAFAEPTVNFYGGGYSNAGCLT</sequence>
<evidence type="ECO:0000256" key="3">
    <source>
        <dbReference type="ARBA" id="ARBA00023237"/>
    </source>
</evidence>
<feature type="non-terminal residue" evidence="5">
    <location>
        <position position="155"/>
    </location>
</feature>
<feature type="domain" description="TonB-dependent transporter Oar-like beta-barrel" evidence="4">
    <location>
        <begin position="6"/>
        <end position="133"/>
    </location>
</feature>
<protein>
    <submittedName>
        <fullName evidence="5">OmpA-related protein</fullName>
    </submittedName>
</protein>
<dbReference type="EMBL" id="AUZZ01009361">
    <property type="protein sequence ID" value="EQD33809.1"/>
    <property type="molecule type" value="Genomic_DNA"/>
</dbReference>
<dbReference type="InterPro" id="IPR057601">
    <property type="entry name" value="Oar-like_b-barrel"/>
</dbReference>
<dbReference type="Pfam" id="PF25183">
    <property type="entry name" value="OMP_b-brl_4"/>
    <property type="match status" value="1"/>
</dbReference>
<comment type="caution">
    <text evidence="5">The sequence shown here is derived from an EMBL/GenBank/DDBJ whole genome shotgun (WGS) entry which is preliminary data.</text>
</comment>
<dbReference type="Gene3D" id="2.40.170.20">
    <property type="entry name" value="TonB-dependent receptor, beta-barrel domain"/>
    <property type="match status" value="1"/>
</dbReference>
<reference evidence="5" key="1">
    <citation type="submission" date="2013-08" db="EMBL/GenBank/DDBJ databases">
        <authorList>
            <person name="Mendez C."/>
            <person name="Richter M."/>
            <person name="Ferrer M."/>
            <person name="Sanchez J."/>
        </authorList>
    </citation>
    <scope>NUCLEOTIDE SEQUENCE</scope>
</reference>
<evidence type="ECO:0000259" key="4">
    <source>
        <dbReference type="Pfam" id="PF25183"/>
    </source>
</evidence>
<gene>
    <name evidence="5" type="ORF">B2A_12961</name>
</gene>
<proteinExistence type="predicted"/>
<comment type="subcellular location">
    <subcellularLocation>
        <location evidence="1">Cell outer membrane</location>
    </subcellularLocation>
</comment>
<dbReference type="SUPFAM" id="SSF56935">
    <property type="entry name" value="Porins"/>
    <property type="match status" value="1"/>
</dbReference>
<keyword evidence="2" id="KW-0472">Membrane</keyword>
<dbReference type="InterPro" id="IPR036942">
    <property type="entry name" value="Beta-barrel_TonB_sf"/>
</dbReference>
<reference evidence="5" key="2">
    <citation type="journal article" date="2014" name="ISME J.">
        <title>Microbial stratification in low pH oxic and suboxic macroscopic growths along an acid mine drainage.</title>
        <authorList>
            <person name="Mendez-Garcia C."/>
            <person name="Mesa V."/>
            <person name="Sprenger R.R."/>
            <person name="Richter M."/>
            <person name="Diez M.S."/>
            <person name="Solano J."/>
            <person name="Bargiela R."/>
            <person name="Golyshina O.V."/>
            <person name="Manteca A."/>
            <person name="Ramos J.L."/>
            <person name="Gallego J.R."/>
            <person name="Llorente I."/>
            <person name="Martins Dos Santos V.A."/>
            <person name="Jensen O.N."/>
            <person name="Pelaez A.I."/>
            <person name="Sanchez J."/>
            <person name="Ferrer M."/>
        </authorList>
    </citation>
    <scope>NUCLEOTIDE SEQUENCE</scope>
</reference>